<sequence length="70" mass="8040">MKQEVVKAIVLISLISSSSLVDQTVQNEVKITNSNIINPFDVNTRAGRRKHTKLTRENPKITQKFKCHHR</sequence>
<proteinExistence type="predicted"/>
<name>D3BJS7_HETP5</name>
<protein>
    <submittedName>
        <fullName evidence="2">Uncharacterized protein</fullName>
    </submittedName>
</protein>
<evidence type="ECO:0000256" key="1">
    <source>
        <dbReference type="SAM" id="SignalP"/>
    </source>
</evidence>
<dbReference type="InParanoid" id="D3BJS7"/>
<comment type="caution">
    <text evidence="2">The sequence shown here is derived from an EMBL/GenBank/DDBJ whole genome shotgun (WGS) entry which is preliminary data.</text>
</comment>
<dbReference type="Proteomes" id="UP000001396">
    <property type="component" value="Unassembled WGS sequence"/>
</dbReference>
<gene>
    <name evidence="2" type="ORF">PPL_08807</name>
</gene>
<evidence type="ECO:0000313" key="3">
    <source>
        <dbReference type="Proteomes" id="UP000001396"/>
    </source>
</evidence>
<feature type="signal peptide" evidence="1">
    <location>
        <begin position="1"/>
        <end position="20"/>
    </location>
</feature>
<dbReference type="RefSeq" id="XP_020430283.1">
    <property type="nucleotide sequence ID" value="XM_020579608.1"/>
</dbReference>
<evidence type="ECO:0000313" key="2">
    <source>
        <dbReference type="EMBL" id="EFA78157.1"/>
    </source>
</evidence>
<keyword evidence="3" id="KW-1185">Reference proteome</keyword>
<reference evidence="2 3" key="1">
    <citation type="journal article" date="2011" name="Genome Res.">
        <title>Phylogeny-wide analysis of social amoeba genomes highlights ancient origins for complex intercellular communication.</title>
        <authorList>
            <person name="Heidel A.J."/>
            <person name="Lawal H.M."/>
            <person name="Felder M."/>
            <person name="Schilde C."/>
            <person name="Helps N.R."/>
            <person name="Tunggal B."/>
            <person name="Rivero F."/>
            <person name="John U."/>
            <person name="Schleicher M."/>
            <person name="Eichinger L."/>
            <person name="Platzer M."/>
            <person name="Noegel A.A."/>
            <person name="Schaap P."/>
            <person name="Gloeckner G."/>
        </authorList>
    </citation>
    <scope>NUCLEOTIDE SEQUENCE [LARGE SCALE GENOMIC DNA]</scope>
    <source>
        <strain evidence="3">ATCC 26659 / Pp 5 / PN500</strain>
    </source>
</reference>
<dbReference type="GeneID" id="31364284"/>
<accession>D3BJS7</accession>
<dbReference type="EMBL" id="ADBJ01000038">
    <property type="protein sequence ID" value="EFA78157.1"/>
    <property type="molecule type" value="Genomic_DNA"/>
</dbReference>
<keyword evidence="1" id="KW-0732">Signal</keyword>
<organism evidence="2 3">
    <name type="scientific">Heterostelium pallidum (strain ATCC 26659 / Pp 5 / PN500)</name>
    <name type="common">Cellular slime mold</name>
    <name type="synonym">Polysphondylium pallidum</name>
    <dbReference type="NCBI Taxonomy" id="670386"/>
    <lineage>
        <taxon>Eukaryota</taxon>
        <taxon>Amoebozoa</taxon>
        <taxon>Evosea</taxon>
        <taxon>Eumycetozoa</taxon>
        <taxon>Dictyostelia</taxon>
        <taxon>Acytosteliales</taxon>
        <taxon>Acytosteliaceae</taxon>
        <taxon>Heterostelium</taxon>
    </lineage>
</organism>
<dbReference type="AlphaFoldDB" id="D3BJS7"/>
<feature type="chain" id="PRO_5003041773" evidence="1">
    <location>
        <begin position="21"/>
        <end position="70"/>
    </location>
</feature>